<keyword evidence="3" id="KW-1185">Reference proteome</keyword>
<feature type="non-terminal residue" evidence="2">
    <location>
        <position position="94"/>
    </location>
</feature>
<proteinExistence type="predicted"/>
<dbReference type="EMBL" id="LXQA010175973">
    <property type="protein sequence ID" value="MCI29948.1"/>
    <property type="molecule type" value="Genomic_DNA"/>
</dbReference>
<comment type="caution">
    <text evidence="2">The sequence shown here is derived from an EMBL/GenBank/DDBJ whole genome shotgun (WGS) entry which is preliminary data.</text>
</comment>
<evidence type="ECO:0000256" key="1">
    <source>
        <dbReference type="SAM" id="MobiDB-lite"/>
    </source>
</evidence>
<name>A0A392R063_9FABA</name>
<dbReference type="Proteomes" id="UP000265520">
    <property type="component" value="Unassembled WGS sequence"/>
</dbReference>
<evidence type="ECO:0000313" key="3">
    <source>
        <dbReference type="Proteomes" id="UP000265520"/>
    </source>
</evidence>
<evidence type="ECO:0000313" key="2">
    <source>
        <dbReference type="EMBL" id="MCI29948.1"/>
    </source>
</evidence>
<protein>
    <submittedName>
        <fullName evidence="2">OTU domain-containing protein 6B-like</fullName>
    </submittedName>
</protein>
<dbReference type="AlphaFoldDB" id="A0A392R063"/>
<sequence length="94" mass="10572">MVLMQFILSTMTCVFRNEISQLQKKEAKELSALGYSSGNGNEKSNLDNLVKAIAGVSVSTQPENTKVSKAKQRRDKRAQQEAEREQRIQAEQND</sequence>
<feature type="region of interest" description="Disordered" evidence="1">
    <location>
        <begin position="60"/>
        <end position="94"/>
    </location>
</feature>
<organism evidence="2 3">
    <name type="scientific">Trifolium medium</name>
    <dbReference type="NCBI Taxonomy" id="97028"/>
    <lineage>
        <taxon>Eukaryota</taxon>
        <taxon>Viridiplantae</taxon>
        <taxon>Streptophyta</taxon>
        <taxon>Embryophyta</taxon>
        <taxon>Tracheophyta</taxon>
        <taxon>Spermatophyta</taxon>
        <taxon>Magnoliopsida</taxon>
        <taxon>eudicotyledons</taxon>
        <taxon>Gunneridae</taxon>
        <taxon>Pentapetalae</taxon>
        <taxon>rosids</taxon>
        <taxon>fabids</taxon>
        <taxon>Fabales</taxon>
        <taxon>Fabaceae</taxon>
        <taxon>Papilionoideae</taxon>
        <taxon>50 kb inversion clade</taxon>
        <taxon>NPAAA clade</taxon>
        <taxon>Hologalegina</taxon>
        <taxon>IRL clade</taxon>
        <taxon>Trifolieae</taxon>
        <taxon>Trifolium</taxon>
    </lineage>
</organism>
<feature type="compositionally biased region" description="Basic and acidic residues" evidence="1">
    <location>
        <begin position="77"/>
        <end position="88"/>
    </location>
</feature>
<reference evidence="2 3" key="1">
    <citation type="journal article" date="2018" name="Front. Plant Sci.">
        <title>Red Clover (Trifolium pratense) and Zigzag Clover (T. medium) - A Picture of Genomic Similarities and Differences.</title>
        <authorList>
            <person name="Dluhosova J."/>
            <person name="Istvanek J."/>
            <person name="Nedelnik J."/>
            <person name="Repkova J."/>
        </authorList>
    </citation>
    <scope>NUCLEOTIDE SEQUENCE [LARGE SCALE GENOMIC DNA]</scope>
    <source>
        <strain evidence="3">cv. 10/8</strain>
        <tissue evidence="2">Leaf</tissue>
    </source>
</reference>
<accession>A0A392R063</accession>